<evidence type="ECO:0000256" key="3">
    <source>
        <dbReference type="ARBA" id="ARBA00022630"/>
    </source>
</evidence>
<comment type="similarity">
    <text evidence="2 6">Belongs to the acyl-CoA dehydrogenase family.</text>
</comment>
<dbReference type="InterPro" id="IPR037069">
    <property type="entry name" value="AcylCoA_DH/ox_N_sf"/>
</dbReference>
<dbReference type="InterPro" id="IPR046373">
    <property type="entry name" value="Acyl-CoA_Oxase/DH_mid-dom_sf"/>
</dbReference>
<dbReference type="InterPro" id="IPR052161">
    <property type="entry name" value="Mycobact_Acyl-CoA_DH"/>
</dbReference>
<dbReference type="InterPro" id="IPR009075">
    <property type="entry name" value="AcylCo_DH/oxidase_C"/>
</dbReference>
<dbReference type="RefSeq" id="WP_089963631.1">
    <property type="nucleotide sequence ID" value="NZ_FNAV01000024.1"/>
</dbReference>
<dbReference type="Gene3D" id="1.20.140.10">
    <property type="entry name" value="Butyryl-CoA Dehydrogenase, subunit A, domain 3"/>
    <property type="match status" value="1"/>
</dbReference>
<dbReference type="PANTHER" id="PTHR43292">
    <property type="entry name" value="ACYL-COA DEHYDROGENASE"/>
    <property type="match status" value="1"/>
</dbReference>
<dbReference type="GO" id="GO:0005886">
    <property type="term" value="C:plasma membrane"/>
    <property type="evidence" value="ECO:0007669"/>
    <property type="project" value="TreeGrafter"/>
</dbReference>
<feature type="domain" description="Acyl-CoA dehydrogenase/oxidase N-terminal" evidence="9">
    <location>
        <begin position="25"/>
        <end position="139"/>
    </location>
</feature>
<sequence length="418" mass="45913">MPEVRDHDHGAPAEERDHIDLLLDDDLRAFRRDVRAFLRGAVPEETRNRIDRGYAATKSEIADFLAKLSARGWTAPAWPVEYGGTGWTQLQRMVFSSELARNAVPGIPPFGVSMIGPVLYTFGTQAQKDTYLPGILSGKDFWCQGFSEPGSGSDLASLRTRAEDRGDHYLLNGQKIWTSKAHYADRIFLLARTDEAPRKQGGISMFVLDMDTPGITVKPIIAIDMNHSLNEVFFEDVKVPVDGLVGERGKGWNYAKFLLGNERTGITNVGRCRRQVERLKRLARADLTPGVDLSKDGAFLRDLARVEADLTALEITEIRILSQGKNGPSAMTGPSVLKLASAQIQQTLAELIVSTLGLYAAGRGAGFVDAFDDIGDLPSDFVDGALNEYLFGRSVSIYGGTNQIQRDILARSALETRP</sequence>
<evidence type="ECO:0000256" key="4">
    <source>
        <dbReference type="ARBA" id="ARBA00022827"/>
    </source>
</evidence>
<comment type="cofactor">
    <cofactor evidence="1 6">
        <name>FAD</name>
        <dbReference type="ChEBI" id="CHEBI:57692"/>
    </cofactor>
</comment>
<dbReference type="SUPFAM" id="SSF47203">
    <property type="entry name" value="Acyl-CoA dehydrogenase C-terminal domain-like"/>
    <property type="match status" value="1"/>
</dbReference>
<keyword evidence="11" id="KW-1185">Reference proteome</keyword>
<dbReference type="STRING" id="282683.SAMN04488105_12413"/>
<dbReference type="PANTHER" id="PTHR43292:SF3">
    <property type="entry name" value="ACYL-COA DEHYDROGENASE FADE29"/>
    <property type="match status" value="1"/>
</dbReference>
<evidence type="ECO:0000313" key="11">
    <source>
        <dbReference type="Proteomes" id="UP000198994"/>
    </source>
</evidence>
<reference evidence="11" key="1">
    <citation type="submission" date="2016-10" db="EMBL/GenBank/DDBJ databases">
        <authorList>
            <person name="Varghese N."/>
            <person name="Submissions S."/>
        </authorList>
    </citation>
    <scope>NUCLEOTIDE SEQUENCE [LARGE SCALE GENOMIC DNA]</scope>
    <source>
        <strain evidence="11">DSM 10146</strain>
    </source>
</reference>
<evidence type="ECO:0000259" key="7">
    <source>
        <dbReference type="Pfam" id="PF00441"/>
    </source>
</evidence>
<dbReference type="Pfam" id="PF02771">
    <property type="entry name" value="Acyl-CoA_dh_N"/>
    <property type="match status" value="1"/>
</dbReference>
<evidence type="ECO:0000313" key="10">
    <source>
        <dbReference type="EMBL" id="SDF48974.1"/>
    </source>
</evidence>
<dbReference type="InterPro" id="IPR009100">
    <property type="entry name" value="AcylCoA_DH/oxidase_NM_dom_sf"/>
</dbReference>
<evidence type="ECO:0000259" key="8">
    <source>
        <dbReference type="Pfam" id="PF02770"/>
    </source>
</evidence>
<dbReference type="Gene3D" id="2.40.110.10">
    <property type="entry name" value="Butyryl-CoA Dehydrogenase, subunit A, domain 2"/>
    <property type="match status" value="1"/>
</dbReference>
<dbReference type="EMBL" id="FNAV01000024">
    <property type="protein sequence ID" value="SDF48974.1"/>
    <property type="molecule type" value="Genomic_DNA"/>
</dbReference>
<dbReference type="InterPro" id="IPR013786">
    <property type="entry name" value="AcylCoA_DH/ox_N"/>
</dbReference>
<dbReference type="OrthoDB" id="9775090at2"/>
<dbReference type="GO" id="GO:0050660">
    <property type="term" value="F:flavin adenine dinucleotide binding"/>
    <property type="evidence" value="ECO:0007669"/>
    <property type="project" value="InterPro"/>
</dbReference>
<keyword evidence="3 6" id="KW-0285">Flavoprotein</keyword>
<keyword evidence="4 6" id="KW-0274">FAD</keyword>
<dbReference type="GO" id="GO:0016627">
    <property type="term" value="F:oxidoreductase activity, acting on the CH-CH group of donors"/>
    <property type="evidence" value="ECO:0007669"/>
    <property type="project" value="InterPro"/>
</dbReference>
<dbReference type="Proteomes" id="UP000198994">
    <property type="component" value="Unassembled WGS sequence"/>
</dbReference>
<feature type="domain" description="Acyl-CoA oxidase/dehydrogenase middle" evidence="8">
    <location>
        <begin position="143"/>
        <end position="237"/>
    </location>
</feature>
<dbReference type="FunFam" id="2.40.110.10:FF:000011">
    <property type="entry name" value="Acyl-CoA dehydrogenase FadE34"/>
    <property type="match status" value="1"/>
</dbReference>
<proteinExistence type="inferred from homology"/>
<dbReference type="Pfam" id="PF00441">
    <property type="entry name" value="Acyl-CoA_dh_1"/>
    <property type="match status" value="1"/>
</dbReference>
<name>A0A1G7LI01_9RHOB</name>
<feature type="domain" description="Acyl-CoA dehydrogenase/oxidase C-terminal" evidence="7">
    <location>
        <begin position="249"/>
        <end position="413"/>
    </location>
</feature>
<dbReference type="Pfam" id="PF02770">
    <property type="entry name" value="Acyl-CoA_dh_M"/>
    <property type="match status" value="1"/>
</dbReference>
<protein>
    <submittedName>
        <fullName evidence="10">Acyl-CoA dehydrogenase</fullName>
    </submittedName>
</protein>
<gene>
    <name evidence="10" type="ORF">SAMN04488105_12413</name>
</gene>
<dbReference type="InterPro" id="IPR036250">
    <property type="entry name" value="AcylCo_DH-like_C"/>
</dbReference>
<dbReference type="InterPro" id="IPR006091">
    <property type="entry name" value="Acyl-CoA_Oxase/DH_mid-dom"/>
</dbReference>
<keyword evidence="5 6" id="KW-0560">Oxidoreductase</keyword>
<evidence type="ECO:0000259" key="9">
    <source>
        <dbReference type="Pfam" id="PF02771"/>
    </source>
</evidence>
<evidence type="ECO:0000256" key="2">
    <source>
        <dbReference type="ARBA" id="ARBA00009347"/>
    </source>
</evidence>
<dbReference type="AlphaFoldDB" id="A0A1G7LI01"/>
<organism evidence="10 11">
    <name type="scientific">Salipiger thiooxidans</name>
    <dbReference type="NCBI Taxonomy" id="282683"/>
    <lineage>
        <taxon>Bacteria</taxon>
        <taxon>Pseudomonadati</taxon>
        <taxon>Pseudomonadota</taxon>
        <taxon>Alphaproteobacteria</taxon>
        <taxon>Rhodobacterales</taxon>
        <taxon>Roseobacteraceae</taxon>
        <taxon>Salipiger</taxon>
    </lineage>
</organism>
<evidence type="ECO:0000256" key="1">
    <source>
        <dbReference type="ARBA" id="ARBA00001974"/>
    </source>
</evidence>
<accession>A0A1G7LI01</accession>
<evidence type="ECO:0000256" key="5">
    <source>
        <dbReference type="ARBA" id="ARBA00023002"/>
    </source>
</evidence>
<dbReference type="SUPFAM" id="SSF56645">
    <property type="entry name" value="Acyl-CoA dehydrogenase NM domain-like"/>
    <property type="match status" value="1"/>
</dbReference>
<dbReference type="Gene3D" id="1.10.540.10">
    <property type="entry name" value="Acyl-CoA dehydrogenase/oxidase, N-terminal domain"/>
    <property type="match status" value="1"/>
</dbReference>
<evidence type="ECO:0000256" key="6">
    <source>
        <dbReference type="RuleBase" id="RU362125"/>
    </source>
</evidence>